<keyword evidence="1" id="KW-1133">Transmembrane helix</keyword>
<proteinExistence type="predicted"/>
<dbReference type="Pfam" id="PF00691">
    <property type="entry name" value="OmpA"/>
    <property type="match status" value="1"/>
</dbReference>
<comment type="caution">
    <text evidence="3">The sequence shown here is derived from an EMBL/GenBank/DDBJ whole genome shotgun (WGS) entry which is preliminary data.</text>
</comment>
<evidence type="ECO:0000313" key="4">
    <source>
        <dbReference type="Proteomes" id="UP001595444"/>
    </source>
</evidence>
<name>A0ABV7D2V6_9PROT</name>
<dbReference type="EMBL" id="JBHRSL010000002">
    <property type="protein sequence ID" value="MFC3051220.1"/>
    <property type="molecule type" value="Genomic_DNA"/>
</dbReference>
<keyword evidence="1" id="KW-0472">Membrane</keyword>
<evidence type="ECO:0000256" key="1">
    <source>
        <dbReference type="SAM" id="Phobius"/>
    </source>
</evidence>
<dbReference type="SUPFAM" id="SSF103088">
    <property type="entry name" value="OmpA-like"/>
    <property type="match status" value="1"/>
</dbReference>
<dbReference type="InterPro" id="IPR036737">
    <property type="entry name" value="OmpA-like_sf"/>
</dbReference>
<gene>
    <name evidence="3" type="ORF">ACFOKA_04810</name>
</gene>
<keyword evidence="4" id="KW-1185">Reference proteome</keyword>
<dbReference type="Gene3D" id="3.30.1330.60">
    <property type="entry name" value="OmpA-like domain"/>
    <property type="match status" value="1"/>
</dbReference>
<sequence>MMHEDHQTKRLFGTDPTMGLFVALYLILLAFFILMNAVSEHAASRAMDAMESVNNTFQKANQPTNPKPFDPEGEDVPASDAVLKSVHQAFLSEMNIEGRFSSNGGNVFEVEFPADYLFEPGSMRIRDDMSPFLDQLIKVVQQAPRSHKQQMAIMFGSGTGAVAREMTRSQEIATRRAGAVARYLQQQGIPDGIFTTGFVAVPEGKILAAFYSAPQPVAGVRR</sequence>
<feature type="domain" description="OmpA-like" evidence="2">
    <location>
        <begin position="117"/>
        <end position="198"/>
    </location>
</feature>
<evidence type="ECO:0000313" key="3">
    <source>
        <dbReference type="EMBL" id="MFC3051220.1"/>
    </source>
</evidence>
<reference evidence="4" key="1">
    <citation type="journal article" date="2019" name="Int. J. Syst. Evol. Microbiol.">
        <title>The Global Catalogue of Microorganisms (GCM) 10K type strain sequencing project: providing services to taxonomists for standard genome sequencing and annotation.</title>
        <authorList>
            <consortium name="The Broad Institute Genomics Platform"/>
            <consortium name="The Broad Institute Genome Sequencing Center for Infectious Disease"/>
            <person name="Wu L."/>
            <person name="Ma J."/>
        </authorList>
    </citation>
    <scope>NUCLEOTIDE SEQUENCE [LARGE SCALE GENOMIC DNA]</scope>
    <source>
        <strain evidence="4">KCTC 62164</strain>
    </source>
</reference>
<dbReference type="RefSeq" id="WP_194211808.1">
    <property type="nucleotide sequence ID" value="NZ_CP061205.1"/>
</dbReference>
<accession>A0ABV7D2V6</accession>
<dbReference type="InterPro" id="IPR006665">
    <property type="entry name" value="OmpA-like"/>
</dbReference>
<keyword evidence="1" id="KW-0812">Transmembrane</keyword>
<evidence type="ECO:0000259" key="2">
    <source>
        <dbReference type="Pfam" id="PF00691"/>
    </source>
</evidence>
<dbReference type="Proteomes" id="UP001595444">
    <property type="component" value="Unassembled WGS sequence"/>
</dbReference>
<feature type="transmembrane region" description="Helical" evidence="1">
    <location>
        <begin position="20"/>
        <end position="38"/>
    </location>
</feature>
<organism evidence="3 4">
    <name type="scientific">Kordiimonas pumila</name>
    <dbReference type="NCBI Taxonomy" id="2161677"/>
    <lineage>
        <taxon>Bacteria</taxon>
        <taxon>Pseudomonadati</taxon>
        <taxon>Pseudomonadota</taxon>
        <taxon>Alphaproteobacteria</taxon>
        <taxon>Kordiimonadales</taxon>
        <taxon>Kordiimonadaceae</taxon>
        <taxon>Kordiimonas</taxon>
    </lineage>
</organism>
<protein>
    <submittedName>
        <fullName evidence="3">OmpA family protein</fullName>
    </submittedName>
</protein>